<keyword evidence="8" id="KW-1185">Reference proteome</keyword>
<dbReference type="NCBIfam" id="NF012200">
    <property type="entry name" value="choice_anch_D"/>
    <property type="match status" value="1"/>
</dbReference>
<keyword evidence="2" id="KW-0963">Cytoplasm</keyword>
<dbReference type="OrthoDB" id="545169at2759"/>
<dbReference type="STRING" id="5722.A2ESG4"/>
<dbReference type="InterPro" id="IPR013783">
    <property type="entry name" value="Ig-like_fold"/>
</dbReference>
<dbReference type="OMA" id="FRIQCCL"/>
<evidence type="ECO:0000313" key="8">
    <source>
        <dbReference type="Proteomes" id="UP000001542"/>
    </source>
</evidence>
<feature type="domain" description="CFAP74 third Ig-like" evidence="5">
    <location>
        <begin position="237"/>
        <end position="341"/>
    </location>
</feature>
<dbReference type="InterPro" id="IPR056310">
    <property type="entry name" value="Ig-CFAP74_4th"/>
</dbReference>
<dbReference type="Pfam" id="PF24771">
    <property type="entry name" value="Ig_CFAP74_1st"/>
    <property type="match status" value="1"/>
</dbReference>
<dbReference type="Gene3D" id="2.60.40.10">
    <property type="entry name" value="Immunoglobulins"/>
    <property type="match status" value="6"/>
</dbReference>
<comment type="subcellular location">
    <subcellularLocation>
        <location evidence="1">Cytoplasm</location>
    </subcellularLocation>
</comment>
<dbReference type="GO" id="GO:0005737">
    <property type="term" value="C:cytoplasm"/>
    <property type="evidence" value="ECO:0007669"/>
    <property type="project" value="UniProtKB-SubCell"/>
</dbReference>
<dbReference type="PANTHER" id="PTHR22538">
    <property type="entry name" value="CILIA- AND FLAGELLA-ASSOCIATED PROTEIN 74"/>
    <property type="match status" value="1"/>
</dbReference>
<dbReference type="PANTHER" id="PTHR22538:SF0">
    <property type="entry name" value="CILIA- AND FLAGELLA-ASSOCIATED PROTEIN 74"/>
    <property type="match status" value="1"/>
</dbReference>
<evidence type="ECO:0000259" key="4">
    <source>
        <dbReference type="Pfam" id="PF15780"/>
    </source>
</evidence>
<evidence type="ECO:0000259" key="5">
    <source>
        <dbReference type="Pfam" id="PF24778"/>
    </source>
</evidence>
<dbReference type="EMBL" id="DS113476">
    <property type="protein sequence ID" value="EAY04408.1"/>
    <property type="molecule type" value="Genomic_DNA"/>
</dbReference>
<dbReference type="Pfam" id="PF24778">
    <property type="entry name" value="Ig-CFAP74_3rd"/>
    <property type="match status" value="1"/>
</dbReference>
<dbReference type="RefSeq" id="XP_001316631.1">
    <property type="nucleotide sequence ID" value="XM_001316596.1"/>
</dbReference>
<dbReference type="eggNOG" id="ENOG502QPUP">
    <property type="taxonomic scope" value="Eukaryota"/>
</dbReference>
<proteinExistence type="predicted"/>
<evidence type="ECO:0000256" key="3">
    <source>
        <dbReference type="SAM" id="MobiDB-lite"/>
    </source>
</evidence>
<dbReference type="InterPro" id="IPR031549">
    <property type="entry name" value="ASH"/>
</dbReference>
<evidence type="ECO:0000256" key="2">
    <source>
        <dbReference type="ARBA" id="ARBA00022490"/>
    </source>
</evidence>
<sequence length="1007" mass="110792">MTKQKGEKSSSPPFITDPDVLVFRDFTVGEMVELPFTMTNVSFGRNSFHYKGIDQEYASLFNLIFTPAGLVSPGVGVPLKLQFTPKYNSPISCCLHFVANGVPFDVKVEGIPKTINIQFEPFDVFDLGTVTFGEEIEGTLRIRNTGALKATWSVALEKTTTDQKFLSLEEGEKSLNFSVKHGSISGYSTSTVHISFKPERPAPLNFLLRFKFSSPEDAFKTFSKDLPLTAVGADVPVFLDSDSIDFGVCFYNELYRGSLVARNRSTLSQRFTIESPANADKFIEFQPKMGFIQPQQMFNISIKLRTTQAIKQLMQGDSPTITIPFKTIVVNQVLPVNFSISMLPSPTKLVFDPPTLDFGTFGTTEVRNLDLKITSTLQVPVDFGFVRLPNGVTIQPWDGFGLLMPNETVELQVGFQSPLAKKHEFEITVCTLQGSKFTIPCTANVITNAITLSATQIDFEATPLGEETKFPIQVTNIRTSPVDIEFETPEDFFFDPVVATIPAASTQNALITFRPTPPIQKDGVTTTMNSEKSASIKEKAKDKGKHKEKGKEKDADKGKKKETAEQPPEVKPPAALIAPDFTFKIYDNNIACFWRCGNSSGRHHMAIRAASTLPQIFVSSVKIGNKPPHTEKLIDLGLKSINFGTVALGQHLDAEIVLTNASKKPAPVKYECDVGSFEVLSPPCDIPPRGTTVLHVRFTPAMQYKFESLLRVTHLARPNSRVTLKLAGQGAAPSIDLSAERIDFGHVMVGQTVTRSINVKNNAAFELKYVYRLNPDNNAHHINMDLTDAFSVKKPFEWLEADKTGQTVVAFSPDHDAPEFASTLIVSAGEDGQRREIPITATSWPHVMFVIGGSGGQRQRTAFDHAALDEPFFRQNVVVDMSWPGAAAQSSLQIGVSQLNDDAKKTNGEFSFDPISVPGFTVTPMKSSVEAGGVVKVTIEYAPPANSLLQVGQWVVGETGLQLKCGDFNRKIPVKFKCLMNVQQAADLSQPTKRDPVMKSAKKKSRK</sequence>
<evidence type="ECO:0000259" key="6">
    <source>
        <dbReference type="Pfam" id="PF24798"/>
    </source>
</evidence>
<dbReference type="Pfam" id="PF24798">
    <property type="entry name" value="Ig-CFAP74_4th"/>
    <property type="match status" value="1"/>
</dbReference>
<feature type="compositionally biased region" description="Basic and acidic residues" evidence="3">
    <location>
        <begin position="549"/>
        <end position="564"/>
    </location>
</feature>
<dbReference type="Proteomes" id="UP000001542">
    <property type="component" value="Unassembled WGS sequence"/>
</dbReference>
<feature type="region of interest" description="Disordered" evidence="3">
    <location>
        <begin position="988"/>
        <end position="1007"/>
    </location>
</feature>
<feature type="region of interest" description="Disordered" evidence="3">
    <location>
        <begin position="513"/>
        <end position="573"/>
    </location>
</feature>
<gene>
    <name evidence="7" type="ORF">TVAG_417060</name>
</gene>
<organism evidence="7 8">
    <name type="scientific">Trichomonas vaginalis (strain ATCC PRA-98 / G3)</name>
    <dbReference type="NCBI Taxonomy" id="412133"/>
    <lineage>
        <taxon>Eukaryota</taxon>
        <taxon>Metamonada</taxon>
        <taxon>Parabasalia</taxon>
        <taxon>Trichomonadida</taxon>
        <taxon>Trichomonadidae</taxon>
        <taxon>Trichomonas</taxon>
    </lineage>
</organism>
<dbReference type="InterPro" id="IPR056307">
    <property type="entry name" value="Ig-CFAP74_3rd"/>
</dbReference>
<reference evidence="7" key="1">
    <citation type="submission" date="2006-10" db="EMBL/GenBank/DDBJ databases">
        <authorList>
            <person name="Amadeo P."/>
            <person name="Zhao Q."/>
            <person name="Wortman J."/>
            <person name="Fraser-Liggett C."/>
            <person name="Carlton J."/>
        </authorList>
    </citation>
    <scope>NUCLEOTIDE SEQUENCE</scope>
    <source>
        <strain evidence="7">G3</strain>
    </source>
</reference>
<feature type="domain" description="CFAP74 fourth Ig-like" evidence="6">
    <location>
        <begin position="351"/>
        <end position="443"/>
    </location>
</feature>
<evidence type="ECO:0000256" key="1">
    <source>
        <dbReference type="ARBA" id="ARBA00004496"/>
    </source>
</evidence>
<dbReference type="InParanoid" id="A2ESG4"/>
<evidence type="ECO:0000313" key="7">
    <source>
        <dbReference type="EMBL" id="EAY04408.1"/>
    </source>
</evidence>
<dbReference type="SMR" id="A2ESG4"/>
<dbReference type="VEuPathDB" id="TrichDB:TVAGG3_0277890"/>
<feature type="domain" description="Abnormal spindle-like microcephaly-associated protein ASH" evidence="4">
    <location>
        <begin position="640"/>
        <end position="714"/>
    </location>
</feature>
<name>A2ESG4_TRIV3</name>
<dbReference type="Pfam" id="PF15780">
    <property type="entry name" value="ASH"/>
    <property type="match status" value="1"/>
</dbReference>
<reference evidence="7" key="2">
    <citation type="journal article" date="2007" name="Science">
        <title>Draft genome sequence of the sexually transmitted pathogen Trichomonas vaginalis.</title>
        <authorList>
            <person name="Carlton J.M."/>
            <person name="Hirt R.P."/>
            <person name="Silva J.C."/>
            <person name="Delcher A.L."/>
            <person name="Schatz M."/>
            <person name="Zhao Q."/>
            <person name="Wortman J.R."/>
            <person name="Bidwell S.L."/>
            <person name="Alsmark U.C.M."/>
            <person name="Besteiro S."/>
            <person name="Sicheritz-Ponten T."/>
            <person name="Noel C.J."/>
            <person name="Dacks J.B."/>
            <person name="Foster P.G."/>
            <person name="Simillion C."/>
            <person name="Van de Peer Y."/>
            <person name="Miranda-Saavedra D."/>
            <person name="Barton G.J."/>
            <person name="Westrop G.D."/>
            <person name="Mueller S."/>
            <person name="Dessi D."/>
            <person name="Fiori P.L."/>
            <person name="Ren Q."/>
            <person name="Paulsen I."/>
            <person name="Zhang H."/>
            <person name="Bastida-Corcuera F.D."/>
            <person name="Simoes-Barbosa A."/>
            <person name="Brown M.T."/>
            <person name="Hayes R.D."/>
            <person name="Mukherjee M."/>
            <person name="Okumura C.Y."/>
            <person name="Schneider R."/>
            <person name="Smith A.J."/>
            <person name="Vanacova S."/>
            <person name="Villalvazo M."/>
            <person name="Haas B.J."/>
            <person name="Pertea M."/>
            <person name="Feldblyum T.V."/>
            <person name="Utterback T.R."/>
            <person name="Shu C.L."/>
            <person name="Osoegawa K."/>
            <person name="de Jong P.J."/>
            <person name="Hrdy I."/>
            <person name="Horvathova L."/>
            <person name="Zubacova Z."/>
            <person name="Dolezal P."/>
            <person name="Malik S.B."/>
            <person name="Logsdon J.M. Jr."/>
            <person name="Henze K."/>
            <person name="Gupta A."/>
            <person name="Wang C.C."/>
            <person name="Dunne R.L."/>
            <person name="Upcroft J.A."/>
            <person name="Upcroft P."/>
            <person name="White O."/>
            <person name="Salzberg S.L."/>
            <person name="Tang P."/>
            <person name="Chiu C.-H."/>
            <person name="Lee Y.-S."/>
            <person name="Embley T.M."/>
            <person name="Coombs G.H."/>
            <person name="Mottram J.C."/>
            <person name="Tachezy J."/>
            <person name="Fraser-Liggett C.M."/>
            <person name="Johnson P.J."/>
        </authorList>
    </citation>
    <scope>NUCLEOTIDE SEQUENCE [LARGE SCALE GENOMIC DNA]</scope>
    <source>
        <strain evidence="7">G3</strain>
    </source>
</reference>
<dbReference type="KEGG" id="tva:4762269"/>
<protein>
    <submittedName>
        <fullName evidence="7">Uncharacterized protein</fullName>
    </submittedName>
</protein>
<accession>A2ESG4</accession>
<dbReference type="VEuPathDB" id="TrichDB:TVAG_417060"/>
<dbReference type="AlphaFoldDB" id="A2ESG4"/>